<evidence type="ECO:0000256" key="1">
    <source>
        <dbReference type="SAM" id="MobiDB-lite"/>
    </source>
</evidence>
<dbReference type="EMBL" id="GFDF01003829">
    <property type="protein sequence ID" value="JAV10255.1"/>
    <property type="molecule type" value="Transcribed_RNA"/>
</dbReference>
<protein>
    <submittedName>
        <fullName evidence="3">Protein with signal anchor</fullName>
    </submittedName>
</protein>
<dbReference type="PANTHER" id="PTHR36877">
    <property type="entry name" value="SMALL INTEGRAL MEMBRANE PROTEIN 13"/>
    <property type="match status" value="1"/>
</dbReference>
<evidence type="ECO:0000256" key="2">
    <source>
        <dbReference type="SAM" id="Phobius"/>
    </source>
</evidence>
<dbReference type="AlphaFoldDB" id="A0A1L8DVD5"/>
<name>A0A1L8DVD5_9DIPT</name>
<dbReference type="Pfam" id="PF15938">
    <property type="entry name" value="DUF4750"/>
    <property type="match status" value="1"/>
</dbReference>
<feature type="transmembrane region" description="Helical" evidence="2">
    <location>
        <begin position="6"/>
        <end position="31"/>
    </location>
</feature>
<keyword evidence="2" id="KW-0812">Transmembrane</keyword>
<sequence length="69" mass="8115">MEIQKYFLTALSFLAFLGVVVFVVFIGWYLVWKLFLSRFRLVREILGAIDSPTNTDTKGRTKTKRLRKD</sequence>
<reference evidence="3" key="1">
    <citation type="submission" date="2016-12" db="EMBL/GenBank/DDBJ databases">
        <title>An insight into the sialome and mialome of the sand fly, Nyssomyia neivai.</title>
        <authorList>
            <person name="Sebastian V."/>
            <person name="Goulart T.M."/>
            <person name="Oliveira W."/>
            <person name="Calvo E."/>
            <person name="Oliveira L.F."/>
            <person name="Pinto M.C."/>
            <person name="Rosselino A.M."/>
            <person name="Ribeiro J.M."/>
        </authorList>
    </citation>
    <scope>NUCLEOTIDE SEQUENCE</scope>
</reference>
<dbReference type="PANTHER" id="PTHR36877:SF1">
    <property type="entry name" value="SMALL INTEGRAL MEMBRANE PROTEIN 13"/>
    <property type="match status" value="1"/>
</dbReference>
<feature type="compositionally biased region" description="Basic residues" evidence="1">
    <location>
        <begin position="60"/>
        <end position="69"/>
    </location>
</feature>
<dbReference type="InterPro" id="IPR031851">
    <property type="entry name" value="DUF4750"/>
</dbReference>
<feature type="region of interest" description="Disordered" evidence="1">
    <location>
        <begin position="50"/>
        <end position="69"/>
    </location>
</feature>
<accession>A0A1L8DVD5</accession>
<organism evidence="3">
    <name type="scientific">Nyssomyia neivai</name>
    <dbReference type="NCBI Taxonomy" id="330878"/>
    <lineage>
        <taxon>Eukaryota</taxon>
        <taxon>Metazoa</taxon>
        <taxon>Ecdysozoa</taxon>
        <taxon>Arthropoda</taxon>
        <taxon>Hexapoda</taxon>
        <taxon>Insecta</taxon>
        <taxon>Pterygota</taxon>
        <taxon>Neoptera</taxon>
        <taxon>Endopterygota</taxon>
        <taxon>Diptera</taxon>
        <taxon>Nematocera</taxon>
        <taxon>Psychodoidea</taxon>
        <taxon>Psychodidae</taxon>
        <taxon>Nyssomyia</taxon>
    </lineage>
</organism>
<proteinExistence type="predicted"/>
<evidence type="ECO:0000313" key="3">
    <source>
        <dbReference type="EMBL" id="JAV10255.1"/>
    </source>
</evidence>
<keyword evidence="2" id="KW-1133">Transmembrane helix</keyword>
<keyword evidence="2" id="KW-0472">Membrane</keyword>